<evidence type="ECO:0000313" key="2">
    <source>
        <dbReference type="EMBL" id="VDP28561.1"/>
    </source>
</evidence>
<evidence type="ECO:0000313" key="3">
    <source>
        <dbReference type="Proteomes" id="UP000277204"/>
    </source>
</evidence>
<keyword evidence="3" id="KW-1185">Reference proteome</keyword>
<feature type="region of interest" description="Disordered" evidence="1">
    <location>
        <begin position="1"/>
        <end position="68"/>
    </location>
</feature>
<dbReference type="EMBL" id="UZAI01017709">
    <property type="protein sequence ID" value="VDP28561.1"/>
    <property type="molecule type" value="Genomic_DNA"/>
</dbReference>
<gene>
    <name evidence="2" type="ORF">SMRZ_LOCUS18628</name>
</gene>
<dbReference type="Proteomes" id="UP000277204">
    <property type="component" value="Unassembled WGS sequence"/>
</dbReference>
<feature type="compositionally biased region" description="Polar residues" evidence="1">
    <location>
        <begin position="7"/>
        <end position="54"/>
    </location>
</feature>
<dbReference type="AlphaFoldDB" id="A0A183MRF3"/>
<evidence type="ECO:0000256" key="1">
    <source>
        <dbReference type="SAM" id="MobiDB-lite"/>
    </source>
</evidence>
<reference evidence="2 3" key="1">
    <citation type="submission" date="2018-11" db="EMBL/GenBank/DDBJ databases">
        <authorList>
            <consortium name="Pathogen Informatics"/>
        </authorList>
    </citation>
    <scope>NUCLEOTIDE SEQUENCE [LARGE SCALE GENOMIC DNA]</scope>
    <source>
        <strain evidence="2 3">Zambia</strain>
    </source>
</reference>
<organism evidence="2 3">
    <name type="scientific">Schistosoma margrebowiei</name>
    <dbReference type="NCBI Taxonomy" id="48269"/>
    <lineage>
        <taxon>Eukaryota</taxon>
        <taxon>Metazoa</taxon>
        <taxon>Spiralia</taxon>
        <taxon>Lophotrochozoa</taxon>
        <taxon>Platyhelminthes</taxon>
        <taxon>Trematoda</taxon>
        <taxon>Digenea</taxon>
        <taxon>Strigeidida</taxon>
        <taxon>Schistosomatoidea</taxon>
        <taxon>Schistosomatidae</taxon>
        <taxon>Schistosoma</taxon>
    </lineage>
</organism>
<protein>
    <submittedName>
        <fullName evidence="2">Uncharacterized protein</fullName>
    </submittedName>
</protein>
<name>A0A183MRF3_9TREM</name>
<proteinExistence type="predicted"/>
<accession>A0A183MRF3</accession>
<sequence>MLDPSNLAGSLKSSNPTLDISETSFSRPGQQHASSALSTDETTVSRPDQQSMPPLTSDEIVGSRNTNETTVSRSAHAFDNLRLVPSTSFNFGESWTGHPRSCQRTQSIYMVSNAWHRLGLELGRYGRFWFIVSTWFRPTSAAFLVSIPYERHLQILDTNHSGRMPTQATSTAHHSWYRYPKMTFDGNSTINDRFPVRQSVRPTIANQSHDLNRYSSKV</sequence>